<dbReference type="RefSeq" id="WP_008950578.1">
    <property type="nucleotide sequence ID" value="NZ_AHTH01000023.1"/>
</dbReference>
<gene>
    <name evidence="1" type="ORF">AJE_08867</name>
</gene>
<evidence type="ECO:0008006" key="3">
    <source>
        <dbReference type="Google" id="ProtNLM"/>
    </source>
</evidence>
<proteinExistence type="predicted"/>
<organism evidence="1 2">
    <name type="scientific">Alishewanella jeotgali KCTC 22429</name>
    <dbReference type="NCBI Taxonomy" id="1129374"/>
    <lineage>
        <taxon>Bacteria</taxon>
        <taxon>Pseudomonadati</taxon>
        <taxon>Pseudomonadota</taxon>
        <taxon>Gammaproteobacteria</taxon>
        <taxon>Alteromonadales</taxon>
        <taxon>Alteromonadaceae</taxon>
        <taxon>Alishewanella</taxon>
    </lineage>
</organism>
<dbReference type="EMBL" id="AHTH01000023">
    <property type="protein sequence ID" value="EHR40952.1"/>
    <property type="molecule type" value="Genomic_DNA"/>
</dbReference>
<dbReference type="Proteomes" id="UP000012046">
    <property type="component" value="Unassembled WGS sequence"/>
</dbReference>
<evidence type="ECO:0000313" key="2">
    <source>
        <dbReference type="Proteomes" id="UP000012046"/>
    </source>
</evidence>
<dbReference type="STRING" id="1129374.AJE_08867"/>
<evidence type="ECO:0000313" key="1">
    <source>
        <dbReference type="EMBL" id="EHR40952.1"/>
    </source>
</evidence>
<dbReference type="eggNOG" id="ENOG5032VE4">
    <property type="taxonomic scope" value="Bacteria"/>
</dbReference>
<sequence>MFVDLDEIKQGLSTEKLETYRQVLECKSDSEVIAVYMAMQGIMSHFFTVVQLLEVTLRNSIHKAVTAQFKDDEWYKRVPISEESRKQVSFAEQQCIEEIGAKYYTSGDLVSRLPFGFWVHMLHKDYNNPRDKEHNIWQFQLHKCFPNAKRQNVSLNTIFQKMGTLNRFRNRLFHHEPAWKSRQTKNRSDAISYLNSMYGEHMEAIELLSSSKRELISLLGFDAKFTDECDIKNLDRFELLLNPEKEEEKAQEN</sequence>
<keyword evidence="2" id="KW-1185">Reference proteome</keyword>
<dbReference type="PATRIC" id="fig|1129374.4.peg.1772"/>
<comment type="caution">
    <text evidence="1">The sequence shown here is derived from an EMBL/GenBank/DDBJ whole genome shotgun (WGS) entry which is preliminary data.</text>
</comment>
<accession>H3ZEI9</accession>
<dbReference type="AlphaFoldDB" id="H3ZEI9"/>
<protein>
    <recommendedName>
        <fullName evidence="3">Abi-like protein</fullName>
    </recommendedName>
</protein>
<reference evidence="1 2" key="1">
    <citation type="journal article" date="2012" name="J. Bacteriol.">
        <title>Genome Sequence of Extracellular-Protease-Producing Alishewanella jeotgali Isolated from Traditional Korean Fermented Seafood.</title>
        <authorList>
            <person name="Jung J."/>
            <person name="Chun J."/>
            <person name="Park W."/>
        </authorList>
    </citation>
    <scope>NUCLEOTIDE SEQUENCE [LARGE SCALE GENOMIC DNA]</scope>
    <source>
        <strain evidence="1 2">KCTC 22429</strain>
    </source>
</reference>
<name>H3ZEI9_9ALTE</name>